<feature type="transmembrane region" description="Helical" evidence="1">
    <location>
        <begin position="25"/>
        <end position="44"/>
    </location>
</feature>
<reference evidence="3" key="1">
    <citation type="journal article" date="2019" name="Int. J. Syst. Evol. Microbiol.">
        <title>The Global Catalogue of Microorganisms (GCM) 10K type strain sequencing project: providing services to taxonomists for standard genome sequencing and annotation.</title>
        <authorList>
            <consortium name="The Broad Institute Genomics Platform"/>
            <consortium name="The Broad Institute Genome Sequencing Center for Infectious Disease"/>
            <person name="Wu L."/>
            <person name="Ma J."/>
        </authorList>
    </citation>
    <scope>NUCLEOTIDE SEQUENCE [LARGE SCALE GENOMIC DNA]</scope>
    <source>
        <strain evidence="3">JCM 14560</strain>
    </source>
</reference>
<dbReference type="RefSeq" id="WP_344468224.1">
    <property type="nucleotide sequence ID" value="NZ_BAAANT010000036.1"/>
</dbReference>
<accession>A0ABP5LSR7</accession>
<keyword evidence="1" id="KW-0812">Transmembrane</keyword>
<keyword evidence="1" id="KW-0472">Membrane</keyword>
<sequence length="55" mass="5865">MLLVVIVAMGLLAGAAIHTSLPVFLTASAAIALWLLAFGAREGLARTRRHQERPL</sequence>
<protein>
    <recommendedName>
        <fullName evidence="4">Small hydrophobic membrane protein</fullName>
    </recommendedName>
</protein>
<proteinExistence type="predicted"/>
<comment type="caution">
    <text evidence="2">The sequence shown here is derived from an EMBL/GenBank/DDBJ whole genome shotgun (WGS) entry which is preliminary data.</text>
</comment>
<keyword evidence="3" id="KW-1185">Reference proteome</keyword>
<organism evidence="2 3">
    <name type="scientific">Kitasatospora kazusensis</name>
    <dbReference type="NCBI Taxonomy" id="407974"/>
    <lineage>
        <taxon>Bacteria</taxon>
        <taxon>Bacillati</taxon>
        <taxon>Actinomycetota</taxon>
        <taxon>Actinomycetes</taxon>
        <taxon>Kitasatosporales</taxon>
        <taxon>Streptomycetaceae</taxon>
        <taxon>Kitasatospora</taxon>
    </lineage>
</organism>
<dbReference type="EMBL" id="BAAANT010000036">
    <property type="protein sequence ID" value="GAA2152973.1"/>
    <property type="molecule type" value="Genomic_DNA"/>
</dbReference>
<name>A0ABP5LSR7_9ACTN</name>
<gene>
    <name evidence="2" type="ORF">GCM10009760_50260</name>
</gene>
<dbReference type="Proteomes" id="UP001422759">
    <property type="component" value="Unassembled WGS sequence"/>
</dbReference>
<keyword evidence="1" id="KW-1133">Transmembrane helix</keyword>
<evidence type="ECO:0000313" key="2">
    <source>
        <dbReference type="EMBL" id="GAA2152973.1"/>
    </source>
</evidence>
<evidence type="ECO:0000256" key="1">
    <source>
        <dbReference type="SAM" id="Phobius"/>
    </source>
</evidence>
<evidence type="ECO:0008006" key="4">
    <source>
        <dbReference type="Google" id="ProtNLM"/>
    </source>
</evidence>
<evidence type="ECO:0000313" key="3">
    <source>
        <dbReference type="Proteomes" id="UP001422759"/>
    </source>
</evidence>